<evidence type="ECO:0000259" key="2">
    <source>
        <dbReference type="PROSITE" id="PS50883"/>
    </source>
</evidence>
<feature type="transmembrane region" description="Helical" evidence="1">
    <location>
        <begin position="77"/>
        <end position="97"/>
    </location>
</feature>
<dbReference type="InterPro" id="IPR001633">
    <property type="entry name" value="EAL_dom"/>
</dbReference>
<accession>A0ABW1T0I9</accession>
<keyword evidence="1" id="KW-0812">Transmembrane</keyword>
<dbReference type="SUPFAM" id="SSF141868">
    <property type="entry name" value="EAL domain-like"/>
    <property type="match status" value="1"/>
</dbReference>
<dbReference type="PANTHER" id="PTHR44757:SF2">
    <property type="entry name" value="BIOFILM ARCHITECTURE MAINTENANCE PROTEIN MBAA"/>
    <property type="match status" value="1"/>
</dbReference>
<dbReference type="PROSITE" id="PS50883">
    <property type="entry name" value="EAL"/>
    <property type="match status" value="1"/>
</dbReference>
<keyword evidence="1" id="KW-1133">Transmembrane helix</keyword>
<dbReference type="EMBL" id="JBHSTI010000008">
    <property type="protein sequence ID" value="MFC6237769.1"/>
    <property type="molecule type" value="Genomic_DNA"/>
</dbReference>
<name>A0ABW1T0I9_9ACTN</name>
<proteinExistence type="predicted"/>
<feature type="domain" description="GGDEF" evidence="3">
    <location>
        <begin position="363"/>
        <end position="494"/>
    </location>
</feature>
<feature type="transmembrane region" description="Helical" evidence="1">
    <location>
        <begin position="167"/>
        <end position="189"/>
    </location>
</feature>
<evidence type="ECO:0000259" key="3">
    <source>
        <dbReference type="PROSITE" id="PS50887"/>
    </source>
</evidence>
<dbReference type="InterPro" id="IPR029787">
    <property type="entry name" value="Nucleotide_cyclase"/>
</dbReference>
<dbReference type="InterPro" id="IPR052155">
    <property type="entry name" value="Biofilm_reg_signaling"/>
</dbReference>
<evidence type="ECO:0000313" key="5">
    <source>
        <dbReference type="Proteomes" id="UP001596138"/>
    </source>
</evidence>
<organism evidence="4 5">
    <name type="scientific">Longivirga aurantiaca</name>
    <dbReference type="NCBI Taxonomy" id="1837743"/>
    <lineage>
        <taxon>Bacteria</taxon>
        <taxon>Bacillati</taxon>
        <taxon>Actinomycetota</taxon>
        <taxon>Actinomycetes</taxon>
        <taxon>Sporichthyales</taxon>
        <taxon>Sporichthyaceae</taxon>
        <taxon>Longivirga</taxon>
    </lineage>
</organism>
<feature type="transmembrane region" description="Helical" evidence="1">
    <location>
        <begin position="49"/>
        <end position="70"/>
    </location>
</feature>
<feature type="transmembrane region" description="Helical" evidence="1">
    <location>
        <begin position="201"/>
        <end position="224"/>
    </location>
</feature>
<dbReference type="Pfam" id="PF00563">
    <property type="entry name" value="EAL"/>
    <property type="match status" value="1"/>
</dbReference>
<dbReference type="SMART" id="SM00052">
    <property type="entry name" value="EAL"/>
    <property type="match status" value="1"/>
</dbReference>
<dbReference type="Pfam" id="PF00990">
    <property type="entry name" value="GGDEF"/>
    <property type="match status" value="1"/>
</dbReference>
<evidence type="ECO:0000313" key="4">
    <source>
        <dbReference type="EMBL" id="MFC6237769.1"/>
    </source>
</evidence>
<dbReference type="PANTHER" id="PTHR44757">
    <property type="entry name" value="DIGUANYLATE CYCLASE DGCP"/>
    <property type="match status" value="1"/>
</dbReference>
<protein>
    <submittedName>
        <fullName evidence="4">Bifunctional diguanylate cyclase/phosphodiesterase</fullName>
    </submittedName>
</protein>
<comment type="caution">
    <text evidence="4">The sequence shown here is derived from an EMBL/GenBank/DDBJ whole genome shotgun (WGS) entry which is preliminary data.</text>
</comment>
<feature type="transmembrane region" description="Helical" evidence="1">
    <location>
        <begin position="109"/>
        <end position="129"/>
    </location>
</feature>
<dbReference type="InterPro" id="IPR000160">
    <property type="entry name" value="GGDEF_dom"/>
</dbReference>
<feature type="transmembrane region" description="Helical" evidence="1">
    <location>
        <begin position="141"/>
        <end position="161"/>
    </location>
</feature>
<dbReference type="CDD" id="cd01949">
    <property type="entry name" value="GGDEF"/>
    <property type="match status" value="1"/>
</dbReference>
<sequence>MTSSPAPAAARPAPRRPVWMLLPVLAVALATGAVPVVLGGDGSPSWMFVYVALIALLTGASLVVVAARAAGRLRAAWGLLAGSCLVASVALGELAVVDLPSQASWVPRLLAALLAAAALGTFPGTVTGLQRWVLLGLDGWLLGGSVFVALWLATVPGARLLDSPESLALGSIWLLGDLALVSTVLALTLRLPRGTRVGGAALALVGVALAHGDLYRAFVGAGAWTPITQAAYVASWTTAGVLIAATPWIAPSPFRAGTMRVPTGPGLRLPYLVACIAIAATTIAWALGRPSDPLLSAVVLTLLWSLVTSQVLLAIENRRLVTQVSRQADMFRTKATQDGLTGLPNRSEFTGRVEAALHSPTRGQVAVLFIDLDGFKDVNDSFGHAVGDELLIETATRLAAEIRETDVVARFGGDEFVALLSDCSDETAVEVAERLRASLSAPYRIGHREVVVSASIGLARPGEDDDAESALRNADLALYRAKESGRDRVSVFEPAMHASALRRLDAAARLRHALAHDRLSLAYQPIVDLRTGEIYAVEALLRFDHEDFADWTVTEVIEAAEESGLIVPVGGWVLDSAVQMLGQWLRAGIRARLNVNVSARQLESGGELALQVENALICYGVPADMLCLEITEHQLVRDLDHTTVELEKIRRLGVRVALDDFGTGYSSLSYLPRLPLDSLKIDRALTCRVGSARDTLPAVLRLGRDLGLAVVVEGIERHDQLVLLKASGAVLGQGHLLSLPLGERAATDLLRIGSIRIENLVDVVPSRPGDRTPRLAI</sequence>
<dbReference type="NCBIfam" id="TIGR00254">
    <property type="entry name" value="GGDEF"/>
    <property type="match status" value="1"/>
</dbReference>
<feature type="domain" description="EAL" evidence="2">
    <location>
        <begin position="503"/>
        <end position="754"/>
    </location>
</feature>
<dbReference type="SUPFAM" id="SSF55073">
    <property type="entry name" value="Nucleotide cyclase"/>
    <property type="match status" value="1"/>
</dbReference>
<reference evidence="5" key="1">
    <citation type="journal article" date="2019" name="Int. J. Syst. Evol. Microbiol.">
        <title>The Global Catalogue of Microorganisms (GCM) 10K type strain sequencing project: providing services to taxonomists for standard genome sequencing and annotation.</title>
        <authorList>
            <consortium name="The Broad Institute Genomics Platform"/>
            <consortium name="The Broad Institute Genome Sequencing Center for Infectious Disease"/>
            <person name="Wu L."/>
            <person name="Ma J."/>
        </authorList>
    </citation>
    <scope>NUCLEOTIDE SEQUENCE [LARGE SCALE GENOMIC DNA]</scope>
    <source>
        <strain evidence="5">CGMCC 4.7317</strain>
    </source>
</reference>
<dbReference type="InterPro" id="IPR043128">
    <property type="entry name" value="Rev_trsase/Diguanyl_cyclase"/>
</dbReference>
<keyword evidence="5" id="KW-1185">Reference proteome</keyword>
<dbReference type="Proteomes" id="UP001596138">
    <property type="component" value="Unassembled WGS sequence"/>
</dbReference>
<dbReference type="SMART" id="SM00267">
    <property type="entry name" value="GGDEF"/>
    <property type="match status" value="1"/>
</dbReference>
<evidence type="ECO:0000256" key="1">
    <source>
        <dbReference type="SAM" id="Phobius"/>
    </source>
</evidence>
<gene>
    <name evidence="4" type="ORF">ACFQGU_07750</name>
</gene>
<keyword evidence="1" id="KW-0472">Membrane</keyword>
<dbReference type="PROSITE" id="PS50887">
    <property type="entry name" value="GGDEF"/>
    <property type="match status" value="1"/>
</dbReference>
<dbReference type="Gene3D" id="3.30.70.270">
    <property type="match status" value="1"/>
</dbReference>
<dbReference type="CDD" id="cd01948">
    <property type="entry name" value="EAL"/>
    <property type="match status" value="1"/>
</dbReference>
<dbReference type="InterPro" id="IPR035919">
    <property type="entry name" value="EAL_sf"/>
</dbReference>
<feature type="transmembrane region" description="Helical" evidence="1">
    <location>
        <begin position="269"/>
        <end position="288"/>
    </location>
</feature>
<dbReference type="Gene3D" id="3.20.20.450">
    <property type="entry name" value="EAL domain"/>
    <property type="match status" value="1"/>
</dbReference>
<feature type="transmembrane region" description="Helical" evidence="1">
    <location>
        <begin position="230"/>
        <end position="249"/>
    </location>
</feature>